<dbReference type="AlphaFoldDB" id="A0A5J4FUM4"/>
<evidence type="ECO:0000313" key="1">
    <source>
        <dbReference type="EMBL" id="GEQ86337.1"/>
    </source>
</evidence>
<gene>
    <name evidence="1" type="ORF">ULMS_18450</name>
</gene>
<dbReference type="Gene3D" id="3.90.226.10">
    <property type="entry name" value="2-enoyl-CoA Hydratase, Chain A, domain 1"/>
    <property type="match status" value="2"/>
</dbReference>
<evidence type="ECO:0000313" key="2">
    <source>
        <dbReference type="Proteomes" id="UP000326994"/>
    </source>
</evidence>
<dbReference type="RefSeq" id="WP_172966867.1">
    <property type="nucleotide sequence ID" value="NZ_BKCF01000003.1"/>
</dbReference>
<dbReference type="SUPFAM" id="SSF52096">
    <property type="entry name" value="ClpP/crotonase"/>
    <property type="match status" value="1"/>
</dbReference>
<dbReference type="Proteomes" id="UP000326994">
    <property type="component" value="Unassembled WGS sequence"/>
</dbReference>
<keyword evidence="2" id="KW-1185">Reference proteome</keyword>
<reference evidence="1 2" key="1">
    <citation type="submission" date="2019-08" db="EMBL/GenBank/DDBJ databases">
        <title>Ulvibacter marinistellae sp. nov., isolated from a starfish, Patiria pectinifera.</title>
        <authorList>
            <person name="Kawano K."/>
            <person name="Ushijima N."/>
            <person name="Kihara M."/>
            <person name="Itoh H."/>
        </authorList>
    </citation>
    <scope>NUCLEOTIDE SEQUENCE [LARGE SCALE GENOMIC DNA]</scope>
    <source>
        <strain evidence="1 2">KK4</strain>
    </source>
</reference>
<comment type="caution">
    <text evidence="1">The sequence shown here is derived from an EMBL/GenBank/DDBJ whole genome shotgun (WGS) entry which is preliminary data.</text>
</comment>
<protein>
    <submittedName>
        <fullName evidence="1">Uncharacterized protein</fullName>
    </submittedName>
</protein>
<sequence>MKTLLTLILTTFLTSISIAQIEKCDCKKDLDFTVAILKKTASYKDQIKGKKEAVFNNTYDELSAQMATPISLEKCFKLLLQQKAVILDLHQSISFNTEILNEDILKDSIKLNQFKGTAYFSSLPKTNLSIKTLKESLKQKPANSIEGIYNYKDLQLIGIYQTDNPKVYAGVILENSLPQWEVGMIKFYATNTSKNKYDFYAYKDETLMPRLVPSLSFDNGRVWNLKSIDNNSNVELSTEEEKWVFKQLSNNIQYVAFKDFSAYSTKNRNAAKAFLKECKEKINTPYLIVDLRDNVGGSKYLSDKFLKPFKKSGAKIYVITNMFTGSNGEQFTTKLLKIENSVHIGQTTFGIIAYGIDDAPSGMTPSGHFYIQGTNMDFGDDYLQYEGIGVVPTIKLDFNTDWIKQTKTLISNN</sequence>
<proteinExistence type="predicted"/>
<name>A0A5J4FUM4_9FLAO</name>
<dbReference type="InterPro" id="IPR029045">
    <property type="entry name" value="ClpP/crotonase-like_dom_sf"/>
</dbReference>
<accession>A0A5J4FUM4</accession>
<organism evidence="1 2">
    <name type="scientific">Patiriisocius marinistellae</name>
    <dbReference type="NCBI Taxonomy" id="2494560"/>
    <lineage>
        <taxon>Bacteria</taxon>
        <taxon>Pseudomonadati</taxon>
        <taxon>Bacteroidota</taxon>
        <taxon>Flavobacteriia</taxon>
        <taxon>Flavobacteriales</taxon>
        <taxon>Flavobacteriaceae</taxon>
        <taxon>Patiriisocius</taxon>
    </lineage>
</organism>
<dbReference type="EMBL" id="BKCF01000003">
    <property type="protein sequence ID" value="GEQ86337.1"/>
    <property type="molecule type" value="Genomic_DNA"/>
</dbReference>